<comment type="caution">
    <text evidence="5">The sequence shown here is derived from an EMBL/GenBank/DDBJ whole genome shotgun (WGS) entry which is preliminary data.</text>
</comment>
<dbReference type="EMBL" id="ADBV01000483">
    <property type="protein sequence ID" value="EJW87137.1"/>
    <property type="molecule type" value="Genomic_DNA"/>
</dbReference>
<dbReference type="EC" id="5.2.1.8" evidence="2"/>
<dbReference type="Gene3D" id="3.10.50.40">
    <property type="match status" value="2"/>
</dbReference>
<dbReference type="InterPro" id="IPR001179">
    <property type="entry name" value="PPIase_FKBP_dom"/>
</dbReference>
<sequence>MHCNKLVLIVGATIICFASVFSEDEEKLSWKENDGLEIKIIKPIKPEKCKMKSQPGDIVEQFYKLSDTDGQTIGSNFGKKPYTFTLGKNQVISGMDRAMTGMCIGEKRKVVIPAHLGFGDDGRDRDNIRGGQTLYYTIQLVDLFRPVPGDSWTDEDGLKIEVTHKIDEKECRKAEKGDTIHQHYTLHLEHFDGTFVDSSFSRNAPFIFKLGKGEVIEGMDRAMSGMCEGERRKVVIPWKLVCDAIIKEIELFNKKRLLTGYVDSIAARIDIPSAEIWRCFNSLMQLHNYVRNNKLAESSLKDILSRNSFDDEFIKAVIDFMDTEQSCKPTIVNAISKYPPFRSLHCRLQITRHKSDGFQVAKIEKFSNFFESNISDTHQKN</sequence>
<evidence type="ECO:0000313" key="6">
    <source>
        <dbReference type="Proteomes" id="UP000004810"/>
    </source>
</evidence>
<keyword evidence="3" id="KW-0732">Signal</keyword>
<comment type="catalytic activity">
    <reaction evidence="2">
        <text>[protein]-peptidylproline (omega=180) = [protein]-peptidylproline (omega=0)</text>
        <dbReference type="Rhea" id="RHEA:16237"/>
        <dbReference type="Rhea" id="RHEA-COMP:10747"/>
        <dbReference type="Rhea" id="RHEA-COMP:10748"/>
        <dbReference type="ChEBI" id="CHEBI:83833"/>
        <dbReference type="ChEBI" id="CHEBI:83834"/>
        <dbReference type="EC" id="5.2.1.8"/>
    </reaction>
</comment>
<feature type="domain" description="PPIase FKBP-type" evidence="4">
    <location>
        <begin position="56"/>
        <end position="144"/>
    </location>
</feature>
<evidence type="ECO:0000259" key="4">
    <source>
        <dbReference type="PROSITE" id="PS50059"/>
    </source>
</evidence>
<feature type="domain" description="PPIase FKBP-type" evidence="4">
    <location>
        <begin position="177"/>
        <end position="237"/>
    </location>
</feature>
<feature type="signal peptide" evidence="3">
    <location>
        <begin position="1"/>
        <end position="22"/>
    </location>
</feature>
<dbReference type="AlphaFoldDB" id="J9FC45"/>
<gene>
    <name evidence="5" type="ORF">WUBG_01950</name>
</gene>
<dbReference type="GO" id="GO:0005783">
    <property type="term" value="C:endoplasmic reticulum"/>
    <property type="evidence" value="ECO:0007669"/>
    <property type="project" value="TreeGrafter"/>
</dbReference>
<dbReference type="InterPro" id="IPR046357">
    <property type="entry name" value="PPIase_dom_sf"/>
</dbReference>
<reference evidence="6" key="1">
    <citation type="submission" date="2012-08" db="EMBL/GenBank/DDBJ databases">
        <title>The Genome Sequence of Wuchereria bancrofti.</title>
        <authorList>
            <person name="Nutman T.B."/>
            <person name="Fink D.L."/>
            <person name="Russ C."/>
            <person name="Young S."/>
            <person name="Zeng Q."/>
            <person name="Koehrsen M."/>
            <person name="Alvarado L."/>
            <person name="Berlin A."/>
            <person name="Chapman S.B."/>
            <person name="Chen Z."/>
            <person name="Freedman E."/>
            <person name="Gellesch M."/>
            <person name="Goldberg J."/>
            <person name="Griggs A."/>
            <person name="Gujja S."/>
            <person name="Heilman E.R."/>
            <person name="Heiman D."/>
            <person name="Hepburn T."/>
            <person name="Howarth C."/>
            <person name="Jen D."/>
            <person name="Larson L."/>
            <person name="Lewis B."/>
            <person name="Mehta T."/>
            <person name="Park D."/>
            <person name="Pearson M."/>
            <person name="Roberts A."/>
            <person name="Saif S."/>
            <person name="Shea T."/>
            <person name="Shenoy N."/>
            <person name="Sisk P."/>
            <person name="Stolte C."/>
            <person name="Sykes S."/>
            <person name="Walk T."/>
            <person name="White J."/>
            <person name="Yandava C."/>
            <person name="Haas B."/>
            <person name="Henn M.R."/>
            <person name="Nusbaum C."/>
            <person name="Birren B."/>
        </authorList>
    </citation>
    <scope>NUCLEOTIDE SEQUENCE [LARGE SCALE GENOMIC DNA]</scope>
    <source>
        <strain evidence="6">NA</strain>
    </source>
</reference>
<name>J9FC45_WUCBA</name>
<evidence type="ECO:0000313" key="5">
    <source>
        <dbReference type="EMBL" id="EJW87137.1"/>
    </source>
</evidence>
<dbReference type="PANTHER" id="PTHR46046:SF6">
    <property type="entry name" value="PEPTIDYLPROLYL ISOMERASE"/>
    <property type="match status" value="1"/>
</dbReference>
<protein>
    <recommendedName>
        <fullName evidence="2">peptidylprolyl isomerase</fullName>
        <ecNumber evidence="2">5.2.1.8</ecNumber>
    </recommendedName>
</protein>
<dbReference type="PANTHER" id="PTHR46046">
    <property type="entry name" value="PEPTIDYLPROLYL ISOMERASE"/>
    <property type="match status" value="1"/>
</dbReference>
<feature type="chain" id="PRO_5003823711" description="peptidylprolyl isomerase" evidence="3">
    <location>
        <begin position="23"/>
        <end position="381"/>
    </location>
</feature>
<evidence type="ECO:0000256" key="1">
    <source>
        <dbReference type="ARBA" id="ARBA00022737"/>
    </source>
</evidence>
<keyword evidence="1" id="KW-0677">Repeat</keyword>
<evidence type="ECO:0000256" key="3">
    <source>
        <dbReference type="SAM" id="SignalP"/>
    </source>
</evidence>
<accession>J9FC45</accession>
<dbReference type="GO" id="GO:0003755">
    <property type="term" value="F:peptidyl-prolyl cis-trans isomerase activity"/>
    <property type="evidence" value="ECO:0007669"/>
    <property type="project" value="UniProtKB-KW"/>
</dbReference>
<proteinExistence type="predicted"/>
<dbReference type="InterPro" id="IPR051989">
    <property type="entry name" value="FKBP-like_isomerase"/>
</dbReference>
<dbReference type="Proteomes" id="UP000004810">
    <property type="component" value="Unassembled WGS sequence"/>
</dbReference>
<organism evidence="5 6">
    <name type="scientific">Wuchereria bancrofti</name>
    <dbReference type="NCBI Taxonomy" id="6293"/>
    <lineage>
        <taxon>Eukaryota</taxon>
        <taxon>Metazoa</taxon>
        <taxon>Ecdysozoa</taxon>
        <taxon>Nematoda</taxon>
        <taxon>Chromadorea</taxon>
        <taxon>Rhabditida</taxon>
        <taxon>Spirurina</taxon>
        <taxon>Spiruromorpha</taxon>
        <taxon>Filarioidea</taxon>
        <taxon>Onchocercidae</taxon>
        <taxon>Wuchereria</taxon>
    </lineage>
</organism>
<keyword evidence="2" id="KW-0697">Rotamase</keyword>
<evidence type="ECO:0000256" key="2">
    <source>
        <dbReference type="PROSITE-ProRule" id="PRU00277"/>
    </source>
</evidence>
<keyword evidence="2" id="KW-0413">Isomerase</keyword>
<dbReference type="SUPFAM" id="SSF54534">
    <property type="entry name" value="FKBP-like"/>
    <property type="match status" value="2"/>
</dbReference>
<dbReference type="PROSITE" id="PS50059">
    <property type="entry name" value="FKBP_PPIASE"/>
    <property type="match status" value="2"/>
</dbReference>
<dbReference type="Pfam" id="PF00254">
    <property type="entry name" value="FKBP_C"/>
    <property type="match status" value="2"/>
</dbReference>